<feature type="transmembrane region" description="Helical" evidence="1">
    <location>
        <begin position="26"/>
        <end position="44"/>
    </location>
</feature>
<feature type="transmembrane region" description="Helical" evidence="1">
    <location>
        <begin position="51"/>
        <end position="71"/>
    </location>
</feature>
<keyword evidence="5" id="KW-1185">Reference proteome</keyword>
<keyword evidence="1" id="KW-0812">Transmembrane</keyword>
<dbReference type="Proteomes" id="UP000295709">
    <property type="component" value="Unassembled WGS sequence"/>
</dbReference>
<protein>
    <submittedName>
        <fullName evidence="2">Uncharacterized protein</fullName>
    </submittedName>
</protein>
<dbReference type="OrthoDB" id="1261352at2"/>
<evidence type="ECO:0000313" key="4">
    <source>
        <dbReference type="Proteomes" id="UP000269375"/>
    </source>
</evidence>
<comment type="caution">
    <text evidence="2">The sequence shown here is derived from an EMBL/GenBank/DDBJ whole genome shotgun (WGS) entry which is preliminary data.</text>
</comment>
<reference evidence="3 5" key="2">
    <citation type="submission" date="2019-03" db="EMBL/GenBank/DDBJ databases">
        <title>Genomic Encyclopedia of Archaeal and Bacterial Type Strains, Phase II (KMG-II): from individual species to whole genera.</title>
        <authorList>
            <person name="Goeker M."/>
        </authorList>
    </citation>
    <scope>NUCLEOTIDE SEQUENCE [LARGE SCALE GENOMIC DNA]</scope>
    <source>
        <strain evidence="3 5">DSM 15235</strain>
    </source>
</reference>
<proteinExistence type="predicted"/>
<dbReference type="EMBL" id="RJTX01000004">
    <property type="protein sequence ID" value="ROH96191.1"/>
    <property type="molecule type" value="Genomic_DNA"/>
</dbReference>
<keyword evidence="1" id="KW-0472">Membrane</keyword>
<evidence type="ECO:0000313" key="5">
    <source>
        <dbReference type="Proteomes" id="UP000295709"/>
    </source>
</evidence>
<sequence length="116" mass="13228">MKKLSSFYFIGLATLNLVMDSINGHFSFFDIIFVILAILPLLINKKWIYQVFGGSISLICLYILLAVFLSQARQYQQGHPDLLWTYGMGYVLSLITLFFGLLMTGIIKINQKKLVV</sequence>
<dbReference type="AlphaFoldDB" id="A0A3N0VTY8"/>
<name>A0A3N0VTY8_9FLAO</name>
<evidence type="ECO:0000256" key="1">
    <source>
        <dbReference type="SAM" id="Phobius"/>
    </source>
</evidence>
<dbReference type="Proteomes" id="UP000269375">
    <property type="component" value="Unassembled WGS sequence"/>
</dbReference>
<organism evidence="2 4">
    <name type="scientific">Chryseobacterium daecheongense</name>
    <dbReference type="NCBI Taxonomy" id="192389"/>
    <lineage>
        <taxon>Bacteria</taxon>
        <taxon>Pseudomonadati</taxon>
        <taxon>Bacteroidota</taxon>
        <taxon>Flavobacteriia</taxon>
        <taxon>Flavobacteriales</taxon>
        <taxon>Weeksellaceae</taxon>
        <taxon>Chryseobacterium group</taxon>
        <taxon>Chryseobacterium</taxon>
    </lineage>
</organism>
<dbReference type="EMBL" id="SOQW01000003">
    <property type="protein sequence ID" value="TDX91391.1"/>
    <property type="molecule type" value="Genomic_DNA"/>
</dbReference>
<keyword evidence="1" id="KW-1133">Transmembrane helix</keyword>
<dbReference type="RefSeq" id="WP_123264198.1">
    <property type="nucleotide sequence ID" value="NZ_RJTX01000004.1"/>
</dbReference>
<feature type="transmembrane region" description="Helical" evidence="1">
    <location>
        <begin position="83"/>
        <end position="107"/>
    </location>
</feature>
<evidence type="ECO:0000313" key="2">
    <source>
        <dbReference type="EMBL" id="ROH96191.1"/>
    </source>
</evidence>
<evidence type="ECO:0000313" key="3">
    <source>
        <dbReference type="EMBL" id="TDX91391.1"/>
    </source>
</evidence>
<gene>
    <name evidence="3" type="ORF">BCF50_2521</name>
    <name evidence="2" type="ORF">EGI05_16965</name>
</gene>
<accession>A0A3N0VTY8</accession>
<reference evidence="2" key="1">
    <citation type="submission" date="2018-11" db="EMBL/GenBank/DDBJ databases">
        <title>Proposal to divide the Flavobacteriaceae and reorganize its genera based on Amino Acid Identity values calculated from whole genome sequences.</title>
        <authorList>
            <person name="Nicholson A.C."/>
            <person name="Gulvik C.A."/>
            <person name="Whitney A.M."/>
            <person name="Humrighouse B.W."/>
            <person name="Bell M."/>
            <person name="Holmes B."/>
            <person name="Steigerwalt A."/>
            <person name="Villarma A."/>
            <person name="Sheth M."/>
            <person name="Batra D."/>
            <person name="Pryor J."/>
            <person name="Bernardet J.-F."/>
            <person name="Hugo C."/>
            <person name="Kampfer P."/>
            <person name="Newman J."/>
            <person name="Mcquiston J.R."/>
        </authorList>
    </citation>
    <scope>NUCLEOTIDE SEQUENCE</scope>
    <source>
        <strain evidence="2">DSM 15235</strain>
    </source>
</reference>